<dbReference type="InterPro" id="IPR006224">
    <property type="entry name" value="PsdUridine_synth_RluA-like_CS"/>
</dbReference>
<dbReference type="GO" id="GO:0000455">
    <property type="term" value="P:enzyme-directed rRNA pseudouridine synthesis"/>
    <property type="evidence" value="ECO:0007669"/>
    <property type="project" value="UniProtKB-ARBA"/>
</dbReference>
<dbReference type="InterPro" id="IPR050188">
    <property type="entry name" value="RluA_PseudoU_synthase"/>
</dbReference>
<dbReference type="Pfam" id="PF00849">
    <property type="entry name" value="PseudoU_synth_2"/>
    <property type="match status" value="1"/>
</dbReference>
<organism evidence="8 9">
    <name type="scientific">Candidatus Coproplasma stercoripullorum</name>
    <dbReference type="NCBI Taxonomy" id="2840751"/>
    <lineage>
        <taxon>Bacteria</taxon>
        <taxon>Bacillati</taxon>
        <taxon>Bacillota</taxon>
        <taxon>Clostridia</taxon>
        <taxon>Eubacteriales</taxon>
        <taxon>Candidatus Coproplasma</taxon>
    </lineage>
</organism>
<comment type="catalytic activity">
    <reaction evidence="1 6">
        <text>a uridine in RNA = a pseudouridine in RNA</text>
        <dbReference type="Rhea" id="RHEA:48348"/>
        <dbReference type="Rhea" id="RHEA-COMP:12068"/>
        <dbReference type="Rhea" id="RHEA-COMP:12069"/>
        <dbReference type="ChEBI" id="CHEBI:65314"/>
        <dbReference type="ChEBI" id="CHEBI:65315"/>
    </reaction>
</comment>
<sequence>MSEGVFSFTAESPCPRADVFLNSTMPNITRSALKKIFEGGGVTVNGRTAKASQGIKAGDEVKIVVPPAEECSVKPEAIPLDIVYQDSDIAVINKPQGMTVHMGNGNKEGTLVNALLYNLDNLSGINGVIRPGIVHRIDKDTSGLLVVAKNDAAHLCLSQQIADKTCCRQYVALLEGNLKEDSGTVTTYIGRDPKDRLRMAVVPEDKGKLAVTEFRVSQRFEGYTLCRFNLKTGRTHQIRVHAKYLGHPIVGDPVYGIKKQKFALKGQLLHAGRLELDHPSTGERMAFTAPLPDYFEDILKKLKPV</sequence>
<dbReference type="InterPro" id="IPR006225">
    <property type="entry name" value="PsdUridine_synth_RluC/D"/>
</dbReference>
<keyword evidence="3 6" id="KW-0413">Isomerase</keyword>
<dbReference type="PANTHER" id="PTHR21600">
    <property type="entry name" value="MITOCHONDRIAL RNA PSEUDOURIDINE SYNTHASE"/>
    <property type="match status" value="1"/>
</dbReference>
<name>A0A9D1AHT4_9FIRM</name>
<feature type="active site" evidence="4">
    <location>
        <position position="138"/>
    </location>
</feature>
<evidence type="ECO:0000313" key="9">
    <source>
        <dbReference type="Proteomes" id="UP000824179"/>
    </source>
</evidence>
<dbReference type="PROSITE" id="PS01129">
    <property type="entry name" value="PSI_RLU"/>
    <property type="match status" value="1"/>
</dbReference>
<dbReference type="GO" id="GO:0003723">
    <property type="term" value="F:RNA binding"/>
    <property type="evidence" value="ECO:0007669"/>
    <property type="project" value="UniProtKB-KW"/>
</dbReference>
<dbReference type="Gene3D" id="3.30.2350.10">
    <property type="entry name" value="Pseudouridine synthase"/>
    <property type="match status" value="1"/>
</dbReference>
<evidence type="ECO:0000259" key="7">
    <source>
        <dbReference type="SMART" id="SM00363"/>
    </source>
</evidence>
<reference evidence="8" key="2">
    <citation type="journal article" date="2021" name="PeerJ">
        <title>Extensive microbial diversity within the chicken gut microbiome revealed by metagenomics and culture.</title>
        <authorList>
            <person name="Gilroy R."/>
            <person name="Ravi A."/>
            <person name="Getino M."/>
            <person name="Pursley I."/>
            <person name="Horton D.L."/>
            <person name="Alikhan N.F."/>
            <person name="Baker D."/>
            <person name="Gharbi K."/>
            <person name="Hall N."/>
            <person name="Watson M."/>
            <person name="Adriaenssens E.M."/>
            <person name="Foster-Nyarko E."/>
            <person name="Jarju S."/>
            <person name="Secka A."/>
            <person name="Antonio M."/>
            <person name="Oren A."/>
            <person name="Chaudhuri R.R."/>
            <person name="La Ragione R."/>
            <person name="Hildebrand F."/>
            <person name="Pallen M.J."/>
        </authorList>
    </citation>
    <scope>NUCLEOTIDE SEQUENCE</scope>
    <source>
        <strain evidence="8">ChiW25-3613</strain>
    </source>
</reference>
<dbReference type="EC" id="5.4.99.-" evidence="6"/>
<dbReference type="CDD" id="cd02869">
    <property type="entry name" value="PseudoU_synth_RluA_like"/>
    <property type="match status" value="1"/>
</dbReference>
<dbReference type="InterPro" id="IPR002942">
    <property type="entry name" value="S4_RNA-bd"/>
</dbReference>
<gene>
    <name evidence="8" type="ORF">IAB90_07345</name>
</gene>
<dbReference type="EMBL" id="DVHB01000129">
    <property type="protein sequence ID" value="HIR40178.1"/>
    <property type="molecule type" value="Genomic_DNA"/>
</dbReference>
<dbReference type="GO" id="GO:0120159">
    <property type="term" value="F:rRNA pseudouridine synthase activity"/>
    <property type="evidence" value="ECO:0007669"/>
    <property type="project" value="UniProtKB-ARBA"/>
</dbReference>
<evidence type="ECO:0000313" key="8">
    <source>
        <dbReference type="EMBL" id="HIR40178.1"/>
    </source>
</evidence>
<comment type="similarity">
    <text evidence="2 6">Belongs to the pseudouridine synthase RluA family.</text>
</comment>
<comment type="function">
    <text evidence="6">Responsible for synthesis of pseudouridine from uracil.</text>
</comment>
<evidence type="ECO:0000256" key="1">
    <source>
        <dbReference type="ARBA" id="ARBA00000073"/>
    </source>
</evidence>
<dbReference type="Proteomes" id="UP000824179">
    <property type="component" value="Unassembled WGS sequence"/>
</dbReference>
<dbReference type="AlphaFoldDB" id="A0A9D1AHT4"/>
<dbReference type="InterPro" id="IPR006145">
    <property type="entry name" value="PsdUridine_synth_RsuA/RluA"/>
</dbReference>
<dbReference type="SMART" id="SM00363">
    <property type="entry name" value="S4"/>
    <property type="match status" value="1"/>
</dbReference>
<dbReference type="PROSITE" id="PS50889">
    <property type="entry name" value="S4"/>
    <property type="match status" value="1"/>
</dbReference>
<comment type="caution">
    <text evidence="8">The sequence shown here is derived from an EMBL/GenBank/DDBJ whole genome shotgun (WGS) entry which is preliminary data.</text>
</comment>
<evidence type="ECO:0000256" key="2">
    <source>
        <dbReference type="ARBA" id="ARBA00010876"/>
    </source>
</evidence>
<dbReference type="Pfam" id="PF01479">
    <property type="entry name" value="S4"/>
    <property type="match status" value="1"/>
</dbReference>
<dbReference type="SUPFAM" id="SSF55120">
    <property type="entry name" value="Pseudouridine synthase"/>
    <property type="match status" value="1"/>
</dbReference>
<dbReference type="InterPro" id="IPR036986">
    <property type="entry name" value="S4_RNA-bd_sf"/>
</dbReference>
<reference evidence="8" key="1">
    <citation type="submission" date="2020-10" db="EMBL/GenBank/DDBJ databases">
        <authorList>
            <person name="Gilroy R."/>
        </authorList>
    </citation>
    <scope>NUCLEOTIDE SEQUENCE</scope>
    <source>
        <strain evidence="8">ChiW25-3613</strain>
    </source>
</reference>
<feature type="domain" description="RNA-binding S4" evidence="7">
    <location>
        <begin position="15"/>
        <end position="79"/>
    </location>
</feature>
<dbReference type="Gene3D" id="3.10.290.10">
    <property type="entry name" value="RNA-binding S4 domain"/>
    <property type="match status" value="1"/>
</dbReference>
<evidence type="ECO:0000256" key="4">
    <source>
        <dbReference type="PIRSR" id="PIRSR606225-1"/>
    </source>
</evidence>
<proteinExistence type="inferred from homology"/>
<evidence type="ECO:0000256" key="5">
    <source>
        <dbReference type="PROSITE-ProRule" id="PRU00182"/>
    </source>
</evidence>
<protein>
    <recommendedName>
        <fullName evidence="6">Pseudouridine synthase</fullName>
        <ecNumber evidence="6">5.4.99.-</ecNumber>
    </recommendedName>
</protein>
<keyword evidence="5" id="KW-0694">RNA-binding</keyword>
<dbReference type="InterPro" id="IPR020103">
    <property type="entry name" value="PsdUridine_synth_cat_dom_sf"/>
</dbReference>
<dbReference type="NCBIfam" id="TIGR00005">
    <property type="entry name" value="rluA_subfam"/>
    <property type="match status" value="1"/>
</dbReference>
<evidence type="ECO:0000256" key="3">
    <source>
        <dbReference type="ARBA" id="ARBA00023235"/>
    </source>
</evidence>
<dbReference type="CDD" id="cd00165">
    <property type="entry name" value="S4"/>
    <property type="match status" value="1"/>
</dbReference>
<accession>A0A9D1AHT4</accession>
<dbReference type="PANTHER" id="PTHR21600:SF44">
    <property type="entry name" value="RIBOSOMAL LARGE SUBUNIT PSEUDOURIDINE SYNTHASE D"/>
    <property type="match status" value="1"/>
</dbReference>
<dbReference type="SUPFAM" id="SSF55174">
    <property type="entry name" value="Alpha-L RNA-binding motif"/>
    <property type="match status" value="1"/>
</dbReference>
<evidence type="ECO:0000256" key="6">
    <source>
        <dbReference type="RuleBase" id="RU362028"/>
    </source>
</evidence>